<name>A0A6M3IM48_9ZZZZ</name>
<dbReference type="AlphaFoldDB" id="A0A6M3IM48"/>
<organism evidence="1">
    <name type="scientific">viral metagenome</name>
    <dbReference type="NCBI Taxonomy" id="1070528"/>
    <lineage>
        <taxon>unclassified sequences</taxon>
        <taxon>metagenomes</taxon>
        <taxon>organismal metagenomes</taxon>
    </lineage>
</organism>
<proteinExistence type="predicted"/>
<accession>A0A6M3IM48</accession>
<dbReference type="EMBL" id="MT141311">
    <property type="protein sequence ID" value="QJA58177.1"/>
    <property type="molecule type" value="Genomic_DNA"/>
</dbReference>
<dbReference type="EMBL" id="MT142373">
    <property type="protein sequence ID" value="QJA79231.1"/>
    <property type="molecule type" value="Genomic_DNA"/>
</dbReference>
<gene>
    <name evidence="2" type="ORF">MM415A00925_0007</name>
    <name evidence="1" type="ORF">MM415B01491_0024</name>
</gene>
<evidence type="ECO:0000313" key="2">
    <source>
        <dbReference type="EMBL" id="QJA79231.1"/>
    </source>
</evidence>
<protein>
    <submittedName>
        <fullName evidence="1">Uncharacterized protein</fullName>
    </submittedName>
</protein>
<evidence type="ECO:0000313" key="1">
    <source>
        <dbReference type="EMBL" id="QJA58177.1"/>
    </source>
</evidence>
<reference evidence="1" key="1">
    <citation type="submission" date="2020-03" db="EMBL/GenBank/DDBJ databases">
        <title>The deep terrestrial virosphere.</title>
        <authorList>
            <person name="Holmfeldt K."/>
            <person name="Nilsson E."/>
            <person name="Simone D."/>
            <person name="Lopez-Fernandez M."/>
            <person name="Wu X."/>
            <person name="de Brujin I."/>
            <person name="Lundin D."/>
            <person name="Andersson A."/>
            <person name="Bertilsson S."/>
            <person name="Dopson M."/>
        </authorList>
    </citation>
    <scope>NUCLEOTIDE SEQUENCE</scope>
    <source>
        <strain evidence="2">MM415A00925</strain>
        <strain evidence="1">MM415B01491</strain>
    </source>
</reference>
<sequence>MVTLTIPRRQVGYIDATNYPYVEVEMYPLIEKLSPVGLRGDDVLPNQYIERMLNFKGGCKFTIVEEVDYYCSYCEFPTWCCICS</sequence>